<reference evidence="3" key="1">
    <citation type="journal article" date="2020" name="Stud. Mycol.">
        <title>101 Dothideomycetes genomes: a test case for predicting lifestyles and emergence of pathogens.</title>
        <authorList>
            <person name="Haridas S."/>
            <person name="Albert R."/>
            <person name="Binder M."/>
            <person name="Bloem J."/>
            <person name="Labutti K."/>
            <person name="Salamov A."/>
            <person name="Andreopoulos B."/>
            <person name="Baker S."/>
            <person name="Barry K."/>
            <person name="Bills G."/>
            <person name="Bluhm B."/>
            <person name="Cannon C."/>
            <person name="Castanera R."/>
            <person name="Culley D."/>
            <person name="Daum C."/>
            <person name="Ezra D."/>
            <person name="Gonzalez J."/>
            <person name="Henrissat B."/>
            <person name="Kuo A."/>
            <person name="Liang C."/>
            <person name="Lipzen A."/>
            <person name="Lutzoni F."/>
            <person name="Magnuson J."/>
            <person name="Mondo S."/>
            <person name="Nolan M."/>
            <person name="Ohm R."/>
            <person name="Pangilinan J."/>
            <person name="Park H.-J."/>
            <person name="Ramirez L."/>
            <person name="Alfaro M."/>
            <person name="Sun H."/>
            <person name="Tritt A."/>
            <person name="Yoshinaga Y."/>
            <person name="Zwiers L.-H."/>
            <person name="Turgeon B."/>
            <person name="Goodwin S."/>
            <person name="Spatafora J."/>
            <person name="Crous P."/>
            <person name="Grigoriev I."/>
        </authorList>
    </citation>
    <scope>NUCLEOTIDE SEQUENCE</scope>
    <source>
        <strain evidence="3">CBS 207.26</strain>
    </source>
</reference>
<dbReference type="InterPro" id="IPR013830">
    <property type="entry name" value="SGNH_hydro"/>
</dbReference>
<dbReference type="SUPFAM" id="SSF52266">
    <property type="entry name" value="SGNH hydrolase"/>
    <property type="match status" value="1"/>
</dbReference>
<keyword evidence="4" id="KW-1185">Reference proteome</keyword>
<dbReference type="OrthoDB" id="2119228at2759"/>
<feature type="chain" id="PRO_5025438846" evidence="1">
    <location>
        <begin position="20"/>
        <end position="233"/>
    </location>
</feature>
<organism evidence="3 4">
    <name type="scientific">Zopfia rhizophila CBS 207.26</name>
    <dbReference type="NCBI Taxonomy" id="1314779"/>
    <lineage>
        <taxon>Eukaryota</taxon>
        <taxon>Fungi</taxon>
        <taxon>Dikarya</taxon>
        <taxon>Ascomycota</taxon>
        <taxon>Pezizomycotina</taxon>
        <taxon>Dothideomycetes</taxon>
        <taxon>Dothideomycetes incertae sedis</taxon>
        <taxon>Zopfiaceae</taxon>
        <taxon>Zopfia</taxon>
    </lineage>
</organism>
<sequence>MVQLRTLAALCSVILPVLAQTKLRYMPFGDSITEFGCWRAFLWQKLQQDGYTNVDFVGSMTSQTQCSGINYDKNHEGHAGYQAVNIANQNQLVGWLQRNPADIITMHLGTNDANARRSTQDVINSFSKMVDQMRAANPRMRIIVAKIIPLPSNNQPIVSLNNAIPAWATSKNTTDSPIWVVDQYTGFTSSDLGDGVHPNTSGDRKMTEVWYPALVGAIKSLQVAAKREVEFKA</sequence>
<accession>A0A6A6DX20</accession>
<dbReference type="PANTHER" id="PTHR30383">
    <property type="entry name" value="THIOESTERASE 1/PROTEASE 1/LYSOPHOSPHOLIPASE L1"/>
    <property type="match status" value="1"/>
</dbReference>
<evidence type="ECO:0000259" key="2">
    <source>
        <dbReference type="Pfam" id="PF13472"/>
    </source>
</evidence>
<proteinExistence type="predicted"/>
<dbReference type="Proteomes" id="UP000800200">
    <property type="component" value="Unassembled WGS sequence"/>
</dbReference>
<feature type="signal peptide" evidence="1">
    <location>
        <begin position="1"/>
        <end position="19"/>
    </location>
</feature>
<dbReference type="AlphaFoldDB" id="A0A6A6DX20"/>
<name>A0A6A6DX20_9PEZI</name>
<dbReference type="Gene3D" id="3.40.50.1110">
    <property type="entry name" value="SGNH hydrolase"/>
    <property type="match status" value="1"/>
</dbReference>
<dbReference type="InterPro" id="IPR036514">
    <property type="entry name" value="SGNH_hydro_sf"/>
</dbReference>
<dbReference type="InterPro" id="IPR051532">
    <property type="entry name" value="Ester_Hydrolysis_Enzymes"/>
</dbReference>
<protein>
    <submittedName>
        <fullName evidence="3">Carbohydrate esterase family 3 protein</fullName>
    </submittedName>
</protein>
<dbReference type="Pfam" id="PF13472">
    <property type="entry name" value="Lipase_GDSL_2"/>
    <property type="match status" value="1"/>
</dbReference>
<dbReference type="CDD" id="cd01833">
    <property type="entry name" value="XynB_like"/>
    <property type="match status" value="1"/>
</dbReference>
<dbReference type="GO" id="GO:0004622">
    <property type="term" value="F:phosphatidylcholine lysophospholipase activity"/>
    <property type="evidence" value="ECO:0007669"/>
    <property type="project" value="TreeGrafter"/>
</dbReference>
<dbReference type="PANTHER" id="PTHR30383:SF2">
    <property type="entry name" value="CELLULOSE-BINDING PROTEIN"/>
    <property type="match status" value="1"/>
</dbReference>
<evidence type="ECO:0000256" key="1">
    <source>
        <dbReference type="SAM" id="SignalP"/>
    </source>
</evidence>
<evidence type="ECO:0000313" key="3">
    <source>
        <dbReference type="EMBL" id="KAF2183573.1"/>
    </source>
</evidence>
<keyword evidence="1" id="KW-0732">Signal</keyword>
<evidence type="ECO:0000313" key="4">
    <source>
        <dbReference type="Proteomes" id="UP000800200"/>
    </source>
</evidence>
<feature type="domain" description="SGNH hydrolase-type esterase" evidence="2">
    <location>
        <begin position="28"/>
        <end position="204"/>
    </location>
</feature>
<gene>
    <name evidence="3" type="ORF">K469DRAFT_635188</name>
</gene>
<dbReference type="EMBL" id="ML994642">
    <property type="protein sequence ID" value="KAF2183573.1"/>
    <property type="molecule type" value="Genomic_DNA"/>
</dbReference>